<accession>A0ABR6YUN0</accession>
<dbReference type="EMBL" id="WJBE01000003">
    <property type="protein sequence ID" value="MBC3898898.1"/>
    <property type="molecule type" value="Genomic_DNA"/>
</dbReference>
<dbReference type="RefSeq" id="WP_186893493.1">
    <property type="nucleotide sequence ID" value="NZ_WJBE01000003.1"/>
</dbReference>
<sequence>MAGFPSELKSQQQICPKCGGSLVIRRSVHGEFWGCVNFNKGCTYTQGINPKKPVDPN</sequence>
<proteinExistence type="predicted"/>
<dbReference type="Gene3D" id="3.30.65.10">
    <property type="entry name" value="Bacterial Topoisomerase I, domain 1"/>
    <property type="match status" value="1"/>
</dbReference>
<gene>
    <name evidence="2" type="ORF">GH811_04630</name>
</gene>
<evidence type="ECO:0000313" key="3">
    <source>
        <dbReference type="Proteomes" id="UP000622405"/>
    </source>
</evidence>
<evidence type="ECO:0000259" key="1">
    <source>
        <dbReference type="Pfam" id="PF01396"/>
    </source>
</evidence>
<evidence type="ECO:0000313" key="2">
    <source>
        <dbReference type="EMBL" id="MBC3898898.1"/>
    </source>
</evidence>
<comment type="caution">
    <text evidence="2">The sequence shown here is derived from an EMBL/GenBank/DDBJ whole genome shotgun (WGS) entry which is preliminary data.</text>
</comment>
<keyword evidence="3" id="KW-1185">Reference proteome</keyword>
<name>A0ABR6YUN0_9FIRM</name>
<reference evidence="2 3" key="1">
    <citation type="journal article" date="2020" name="mSystems">
        <title>Defining Genomic and Predicted Metabolic Features of the Acetobacterium Genus.</title>
        <authorList>
            <person name="Ross D.E."/>
            <person name="Marshall C.W."/>
            <person name="Gulliver D."/>
            <person name="May H.D."/>
            <person name="Norman R.S."/>
        </authorList>
    </citation>
    <scope>NUCLEOTIDE SEQUENCE [LARGE SCALE GENOMIC DNA]</scope>
    <source>
        <strain evidence="2 3">DSM 4132</strain>
    </source>
</reference>
<organism evidence="2 3">
    <name type="scientific">Acetobacterium malicum</name>
    <dbReference type="NCBI Taxonomy" id="52692"/>
    <lineage>
        <taxon>Bacteria</taxon>
        <taxon>Bacillati</taxon>
        <taxon>Bacillota</taxon>
        <taxon>Clostridia</taxon>
        <taxon>Eubacteriales</taxon>
        <taxon>Eubacteriaceae</taxon>
        <taxon>Acetobacterium</taxon>
    </lineage>
</organism>
<feature type="domain" description="DNA topoisomerase type IA zn finger" evidence="1">
    <location>
        <begin position="13"/>
        <end position="50"/>
    </location>
</feature>
<dbReference type="Pfam" id="PF01396">
    <property type="entry name" value="Zn_ribbon_Top1"/>
    <property type="match status" value="1"/>
</dbReference>
<protein>
    <recommendedName>
        <fullName evidence="1">DNA topoisomerase type IA zn finger domain-containing protein</fullName>
    </recommendedName>
</protein>
<dbReference type="Proteomes" id="UP000622405">
    <property type="component" value="Unassembled WGS sequence"/>
</dbReference>
<dbReference type="SUPFAM" id="SSF57783">
    <property type="entry name" value="Zinc beta-ribbon"/>
    <property type="match status" value="1"/>
</dbReference>
<dbReference type="InterPro" id="IPR013498">
    <property type="entry name" value="Topo_IA_Znf"/>
</dbReference>